<evidence type="ECO:0000256" key="3">
    <source>
        <dbReference type="ARBA" id="ARBA00012439"/>
    </source>
</evidence>
<dbReference type="InterPro" id="IPR053378">
    <property type="entry name" value="Prenyl_diphosphate_synthase"/>
</dbReference>
<evidence type="ECO:0000256" key="9">
    <source>
        <dbReference type="ARBA" id="ARBA00032380"/>
    </source>
</evidence>
<dbReference type="InterPro" id="IPR033749">
    <property type="entry name" value="Polyprenyl_synt_CS"/>
</dbReference>
<evidence type="ECO:0000256" key="12">
    <source>
        <dbReference type="RuleBase" id="RU004466"/>
    </source>
</evidence>
<dbReference type="InterPro" id="IPR008949">
    <property type="entry name" value="Isoprenoid_synthase_dom_sf"/>
</dbReference>
<evidence type="ECO:0000256" key="8">
    <source>
        <dbReference type="ARBA" id="ARBA00023229"/>
    </source>
</evidence>
<dbReference type="CDD" id="cd00685">
    <property type="entry name" value="Trans_IPPS_HT"/>
    <property type="match status" value="1"/>
</dbReference>
<evidence type="ECO:0000256" key="1">
    <source>
        <dbReference type="ARBA" id="ARBA00001946"/>
    </source>
</evidence>
<dbReference type="SFLD" id="SFLDG01017">
    <property type="entry name" value="Polyprenyl_Transferase_Like"/>
    <property type="match status" value="1"/>
</dbReference>
<keyword evidence="6" id="KW-0479">Metal-binding</keyword>
<evidence type="ECO:0000256" key="5">
    <source>
        <dbReference type="ARBA" id="ARBA00022679"/>
    </source>
</evidence>
<keyword evidence="5 12" id="KW-0808">Transferase</keyword>
<proteinExistence type="inferred from homology"/>
<dbReference type="SFLD" id="SFLDS00005">
    <property type="entry name" value="Isoprenoid_Synthase_Type_I"/>
    <property type="match status" value="1"/>
</dbReference>
<comment type="similarity">
    <text evidence="2 12">Belongs to the FPP/GGPP synthase family.</text>
</comment>
<dbReference type="Proteomes" id="UP000460412">
    <property type="component" value="Unassembled WGS sequence"/>
</dbReference>
<dbReference type="PANTHER" id="PTHR43281:SF1">
    <property type="entry name" value="FARNESYL DIPHOSPHATE SYNTHASE"/>
    <property type="match status" value="1"/>
</dbReference>
<name>A0A7X3SJ15_9FIRM</name>
<gene>
    <name evidence="13" type="ORF">GN277_12420</name>
</gene>
<evidence type="ECO:0000256" key="6">
    <source>
        <dbReference type="ARBA" id="ARBA00022723"/>
    </source>
</evidence>
<dbReference type="GO" id="GO:0005737">
    <property type="term" value="C:cytoplasm"/>
    <property type="evidence" value="ECO:0007669"/>
    <property type="project" value="UniProtKB-ARBA"/>
</dbReference>
<keyword evidence="8" id="KW-0414">Isoprene biosynthesis</keyword>
<evidence type="ECO:0000256" key="10">
    <source>
        <dbReference type="ARBA" id="ARBA00032873"/>
    </source>
</evidence>
<dbReference type="EMBL" id="WUQX01000001">
    <property type="protein sequence ID" value="MXP76168.1"/>
    <property type="molecule type" value="Genomic_DNA"/>
</dbReference>
<dbReference type="InterPro" id="IPR000092">
    <property type="entry name" value="Polyprenyl_synt"/>
</dbReference>
<dbReference type="NCBIfam" id="NF045485">
    <property type="entry name" value="FPPsyn"/>
    <property type="match status" value="1"/>
</dbReference>
<dbReference type="PANTHER" id="PTHR43281">
    <property type="entry name" value="FARNESYL DIPHOSPHATE SYNTHASE"/>
    <property type="match status" value="1"/>
</dbReference>
<dbReference type="RefSeq" id="WP_159751332.1">
    <property type="nucleotide sequence ID" value="NZ_CASSPE010000011.1"/>
</dbReference>
<dbReference type="Pfam" id="PF00348">
    <property type="entry name" value="polyprenyl_synt"/>
    <property type="match status" value="1"/>
</dbReference>
<keyword evidence="14" id="KW-1185">Reference proteome</keyword>
<dbReference type="AlphaFoldDB" id="A0A7X3SJ15"/>
<keyword evidence="7" id="KW-0460">Magnesium</keyword>
<dbReference type="GO" id="GO:0046872">
    <property type="term" value="F:metal ion binding"/>
    <property type="evidence" value="ECO:0007669"/>
    <property type="project" value="UniProtKB-KW"/>
</dbReference>
<evidence type="ECO:0000313" key="13">
    <source>
        <dbReference type="EMBL" id="MXP76168.1"/>
    </source>
</evidence>
<dbReference type="GO" id="GO:0004337">
    <property type="term" value="F:(2E,6E)-farnesyl diphosphate synthase activity"/>
    <property type="evidence" value="ECO:0007669"/>
    <property type="project" value="UniProtKB-EC"/>
</dbReference>
<dbReference type="GO" id="GO:0016114">
    <property type="term" value="P:terpenoid biosynthetic process"/>
    <property type="evidence" value="ECO:0007669"/>
    <property type="project" value="UniProtKB-ARBA"/>
</dbReference>
<reference evidence="13 14" key="1">
    <citation type="submission" date="2019-12" db="EMBL/GenBank/DDBJ databases">
        <title>Sporaefaciens musculi gen. nov., sp. nov., a novel bacterium isolated from the caecum of an obese mouse.</title>
        <authorList>
            <person name="Rasmussen T.S."/>
            <person name="Streidl T."/>
            <person name="Hitch T.C.A."/>
            <person name="Wortmann E."/>
            <person name="Deptula P."/>
            <person name="Hansen M."/>
            <person name="Nielsen D.S."/>
            <person name="Clavel T."/>
            <person name="Vogensen F.K."/>
        </authorList>
    </citation>
    <scope>NUCLEOTIDE SEQUENCE [LARGE SCALE GENOMIC DNA]</scope>
    <source>
        <strain evidence="13 14">WCA-9-b2</strain>
    </source>
</reference>
<dbReference type="Gene3D" id="1.10.600.10">
    <property type="entry name" value="Farnesyl Diphosphate Synthase"/>
    <property type="match status" value="1"/>
</dbReference>
<dbReference type="SUPFAM" id="SSF48576">
    <property type="entry name" value="Terpenoid synthases"/>
    <property type="match status" value="1"/>
</dbReference>
<evidence type="ECO:0000256" key="4">
    <source>
        <dbReference type="ARBA" id="ARBA00015100"/>
    </source>
</evidence>
<dbReference type="EC" id="2.5.1.10" evidence="3"/>
<evidence type="ECO:0000313" key="14">
    <source>
        <dbReference type="Proteomes" id="UP000460412"/>
    </source>
</evidence>
<dbReference type="FunFam" id="1.10.600.10:FF:000001">
    <property type="entry name" value="Geranylgeranyl diphosphate synthase"/>
    <property type="match status" value="1"/>
</dbReference>
<evidence type="ECO:0000256" key="7">
    <source>
        <dbReference type="ARBA" id="ARBA00022842"/>
    </source>
</evidence>
<organism evidence="13 14">
    <name type="scientific">Sporofaciens musculi</name>
    <dbReference type="NCBI Taxonomy" id="2681861"/>
    <lineage>
        <taxon>Bacteria</taxon>
        <taxon>Bacillati</taxon>
        <taxon>Bacillota</taxon>
        <taxon>Clostridia</taxon>
        <taxon>Lachnospirales</taxon>
        <taxon>Lachnospiraceae</taxon>
        <taxon>Sporofaciens</taxon>
    </lineage>
</organism>
<evidence type="ECO:0000256" key="2">
    <source>
        <dbReference type="ARBA" id="ARBA00006706"/>
    </source>
</evidence>
<comment type="catalytic activity">
    <reaction evidence="11">
        <text>isopentenyl diphosphate + (2E)-geranyl diphosphate = (2E,6E)-farnesyl diphosphate + diphosphate</text>
        <dbReference type="Rhea" id="RHEA:19361"/>
        <dbReference type="ChEBI" id="CHEBI:33019"/>
        <dbReference type="ChEBI" id="CHEBI:58057"/>
        <dbReference type="ChEBI" id="CHEBI:128769"/>
        <dbReference type="ChEBI" id="CHEBI:175763"/>
        <dbReference type="EC" id="2.5.1.10"/>
    </reaction>
</comment>
<protein>
    <recommendedName>
        <fullName evidence="4">Farnesyl diphosphate synthase</fullName>
        <ecNumber evidence="3">2.5.1.10</ecNumber>
    </recommendedName>
    <alternativeName>
        <fullName evidence="10">(2E,6E)-farnesyl diphosphate synthase</fullName>
    </alternativeName>
    <alternativeName>
        <fullName evidence="9">Geranyltranstransferase</fullName>
    </alternativeName>
</protein>
<accession>A0A7X3SJ15</accession>
<evidence type="ECO:0000256" key="11">
    <source>
        <dbReference type="ARBA" id="ARBA00049399"/>
    </source>
</evidence>
<comment type="caution">
    <text evidence="13">The sequence shown here is derived from an EMBL/GenBank/DDBJ whole genome shotgun (WGS) entry which is preliminary data.</text>
</comment>
<dbReference type="PROSITE" id="PS00444">
    <property type="entry name" value="POLYPRENYL_SYNTHASE_2"/>
    <property type="match status" value="1"/>
</dbReference>
<comment type="cofactor">
    <cofactor evidence="1">
        <name>Mg(2+)</name>
        <dbReference type="ChEBI" id="CHEBI:18420"/>
    </cofactor>
</comment>
<dbReference type="PROSITE" id="PS00723">
    <property type="entry name" value="POLYPRENYL_SYNTHASE_1"/>
    <property type="match status" value="1"/>
</dbReference>
<sequence length="300" mass="33567">MNSDNDFQVQIKQKVQRIEGILQEYLPKQKGYQSVIMEAMGYSLLAGGKRLRPLMMQETFRLYNGTAKSLRPFMAAIEMIHTYSLVHDDLPAMDNDEYRRGRRTTHVVYGEDMGILTGDALLNYAFETAFKAFVIEPEDSLAIGRALTVLGDKAGIYGMIGGQVIDVKETGRRVSREVLCTIYRLKTAALIEASMMIGAILGGASEEEVRKVEKIAGYVGVAFQIQDDILDVTSTSETLGKPIHSDERNEKTTYVTLMGIPEAKKEVERLSKEAIGLLHELSGENAFLEKLLLQLIHRDR</sequence>